<dbReference type="Gene3D" id="3.20.20.100">
    <property type="entry name" value="NADP-dependent oxidoreductase domain"/>
    <property type="match status" value="1"/>
</dbReference>
<evidence type="ECO:0000313" key="3">
    <source>
        <dbReference type="Proteomes" id="UP001144280"/>
    </source>
</evidence>
<dbReference type="RefSeq" id="WP_281902698.1">
    <property type="nucleotide sequence ID" value="NZ_BSDI01000046.1"/>
</dbReference>
<proteinExistence type="predicted"/>
<dbReference type="Proteomes" id="UP001144280">
    <property type="component" value="Unassembled WGS sequence"/>
</dbReference>
<feature type="domain" description="NADP-dependent oxidoreductase" evidence="1">
    <location>
        <begin position="9"/>
        <end position="297"/>
    </location>
</feature>
<keyword evidence="3" id="KW-1185">Reference proteome</keyword>
<name>A0ABQ5R6H4_9ACTN</name>
<dbReference type="PANTHER" id="PTHR42686">
    <property type="entry name" value="GH17980P-RELATED"/>
    <property type="match status" value="1"/>
</dbReference>
<dbReference type="InterPro" id="IPR036812">
    <property type="entry name" value="NAD(P)_OxRdtase_dom_sf"/>
</dbReference>
<dbReference type="InterPro" id="IPR023210">
    <property type="entry name" value="NADP_OxRdtase_dom"/>
</dbReference>
<dbReference type="InterPro" id="IPR044477">
    <property type="entry name" value="FDH-like"/>
</dbReference>
<dbReference type="Pfam" id="PF00248">
    <property type="entry name" value="Aldo_ket_red"/>
    <property type="match status" value="1"/>
</dbReference>
<protein>
    <submittedName>
        <fullName evidence="2">Oxidoreductase</fullName>
    </submittedName>
</protein>
<dbReference type="EMBL" id="BSDI01000046">
    <property type="protein sequence ID" value="GLI01565.1"/>
    <property type="molecule type" value="Genomic_DNA"/>
</dbReference>
<evidence type="ECO:0000259" key="1">
    <source>
        <dbReference type="Pfam" id="PF00248"/>
    </source>
</evidence>
<organism evidence="2 3">
    <name type="scientific">Phytohabitans aurantiacus</name>
    <dbReference type="NCBI Taxonomy" id="3016789"/>
    <lineage>
        <taxon>Bacteria</taxon>
        <taxon>Bacillati</taxon>
        <taxon>Actinomycetota</taxon>
        <taxon>Actinomycetes</taxon>
        <taxon>Micromonosporales</taxon>
        <taxon>Micromonosporaceae</taxon>
    </lineage>
</organism>
<sequence>MKLPFGRWGLGCAQLGNLYTAIEDDVAAATVAAAWDAGVRYFDTAPHYGLGVSERRLGAALRARPRHEFTVSTKVGRLLVPTPDSGGARDPEGFDVPATHQRVWDFSADGVRRSLSDSLHRLGLDRIDLALIHDPEDHQETALRRAYPVLHDLRRQGVVRAIGVGSKQVDVLRRFAMETDVDAVMVAGRYTLLEQPALDALLPECRRKGIGVVNVGVFNSGLLAVDRPHDGLHYEYGDAPSTVVDKARAIAEVCARHGTSLPAAAMAFAAAHPAVATVVVGAESPDQVKRNAALIAAPPPPADLWAELVAAGLLRADAPVPQPSGIR</sequence>
<reference evidence="2" key="1">
    <citation type="submission" date="2022-12" db="EMBL/GenBank/DDBJ databases">
        <title>New Phytohabitans aurantiacus sp. RD004123 nov., an actinomycete isolated from soil.</title>
        <authorList>
            <person name="Triningsih D.W."/>
            <person name="Harunari E."/>
            <person name="Igarashi Y."/>
        </authorList>
    </citation>
    <scope>NUCLEOTIDE SEQUENCE</scope>
    <source>
        <strain evidence="2">RD004123</strain>
    </source>
</reference>
<dbReference type="SUPFAM" id="SSF51430">
    <property type="entry name" value="NAD(P)-linked oxidoreductase"/>
    <property type="match status" value="1"/>
</dbReference>
<dbReference type="PANTHER" id="PTHR42686:SF1">
    <property type="entry name" value="GH17980P-RELATED"/>
    <property type="match status" value="1"/>
</dbReference>
<gene>
    <name evidence="2" type="ORF">Pa4123_68410</name>
</gene>
<comment type="caution">
    <text evidence="2">The sequence shown here is derived from an EMBL/GenBank/DDBJ whole genome shotgun (WGS) entry which is preliminary data.</text>
</comment>
<dbReference type="InterPro" id="IPR020471">
    <property type="entry name" value="AKR"/>
</dbReference>
<dbReference type="CDD" id="cd19162">
    <property type="entry name" value="AKR_FDH"/>
    <property type="match status" value="1"/>
</dbReference>
<evidence type="ECO:0000313" key="2">
    <source>
        <dbReference type="EMBL" id="GLI01565.1"/>
    </source>
</evidence>
<accession>A0ABQ5R6H4</accession>